<evidence type="ECO:0000256" key="6">
    <source>
        <dbReference type="ARBA" id="ARBA00038266"/>
    </source>
</evidence>
<dbReference type="Proteomes" id="UP000235371">
    <property type="component" value="Unassembled WGS sequence"/>
</dbReference>
<evidence type="ECO:0000256" key="5">
    <source>
        <dbReference type="ARBA" id="ARBA00023242"/>
    </source>
</evidence>
<dbReference type="GO" id="GO:0008270">
    <property type="term" value="F:zinc ion binding"/>
    <property type="evidence" value="ECO:0007669"/>
    <property type="project" value="InterPro"/>
</dbReference>
<dbReference type="InParanoid" id="A0A2J6TUT7"/>
<keyword evidence="5" id="KW-0539">Nucleus</keyword>
<dbReference type="Pfam" id="PF10433">
    <property type="entry name" value="Beta-prop_RSE1_1st"/>
    <property type="match status" value="1"/>
</dbReference>
<dbReference type="GO" id="GO:0008380">
    <property type="term" value="P:RNA splicing"/>
    <property type="evidence" value="ECO:0007669"/>
    <property type="project" value="UniProtKB-KW"/>
</dbReference>
<dbReference type="OrthoDB" id="5426982at2759"/>
<accession>A0A2J6TUT7</accession>
<evidence type="ECO:0000256" key="3">
    <source>
        <dbReference type="ARBA" id="ARBA00022728"/>
    </source>
</evidence>
<keyword evidence="2" id="KW-0507">mRNA processing</keyword>
<feature type="domain" description="RSE1/DDB1/CPSF1 first beta-propeller" evidence="9">
    <location>
        <begin position="546"/>
        <end position="909"/>
    </location>
</feature>
<name>A0A2J6TUT7_9HELO</name>
<feature type="compositionally biased region" description="Polar residues" evidence="7">
    <location>
        <begin position="79"/>
        <end position="96"/>
    </location>
</feature>
<comment type="similarity">
    <text evidence="6">Belongs to the RSE1 family.</text>
</comment>
<organism evidence="11 12">
    <name type="scientific">Hyaloscypha bicolor E</name>
    <dbReference type="NCBI Taxonomy" id="1095630"/>
    <lineage>
        <taxon>Eukaryota</taxon>
        <taxon>Fungi</taxon>
        <taxon>Dikarya</taxon>
        <taxon>Ascomycota</taxon>
        <taxon>Pezizomycotina</taxon>
        <taxon>Leotiomycetes</taxon>
        <taxon>Helotiales</taxon>
        <taxon>Hyaloscyphaceae</taxon>
        <taxon>Hyaloscypha</taxon>
        <taxon>Hyaloscypha bicolor</taxon>
    </lineage>
</organism>
<dbReference type="InterPro" id="IPR058543">
    <property type="entry name" value="Beta-prop_RSE1/DDB1/CPSF1_2nd"/>
</dbReference>
<dbReference type="EMBL" id="KZ613743">
    <property type="protein sequence ID" value="PMD66780.1"/>
    <property type="molecule type" value="Genomic_DNA"/>
</dbReference>
<dbReference type="GeneID" id="36594398"/>
<dbReference type="FunFam" id="2.130.10.10:FF:001143">
    <property type="entry name" value="Pre-mRNA-splicing factor rse-1, putative"/>
    <property type="match status" value="1"/>
</dbReference>
<dbReference type="GO" id="GO:0006397">
    <property type="term" value="P:mRNA processing"/>
    <property type="evidence" value="ECO:0007669"/>
    <property type="project" value="UniProtKB-KW"/>
</dbReference>
<evidence type="ECO:0000313" key="12">
    <source>
        <dbReference type="Proteomes" id="UP000235371"/>
    </source>
</evidence>
<dbReference type="PANTHER" id="PTHR10644">
    <property type="entry name" value="DNA REPAIR/RNA PROCESSING CPSF FAMILY"/>
    <property type="match status" value="1"/>
</dbReference>
<reference evidence="11 12" key="1">
    <citation type="submission" date="2016-04" db="EMBL/GenBank/DDBJ databases">
        <title>A degradative enzymes factory behind the ericoid mycorrhizal symbiosis.</title>
        <authorList>
            <consortium name="DOE Joint Genome Institute"/>
            <person name="Martino E."/>
            <person name="Morin E."/>
            <person name="Grelet G."/>
            <person name="Kuo A."/>
            <person name="Kohler A."/>
            <person name="Daghino S."/>
            <person name="Barry K."/>
            <person name="Choi C."/>
            <person name="Cichocki N."/>
            <person name="Clum A."/>
            <person name="Copeland A."/>
            <person name="Hainaut M."/>
            <person name="Haridas S."/>
            <person name="Labutti K."/>
            <person name="Lindquist E."/>
            <person name="Lipzen A."/>
            <person name="Khouja H.-R."/>
            <person name="Murat C."/>
            <person name="Ohm R."/>
            <person name="Olson A."/>
            <person name="Spatafora J."/>
            <person name="Veneault-Fourrey C."/>
            <person name="Henrissat B."/>
            <person name="Grigoriev I."/>
            <person name="Martin F."/>
            <person name="Perotto S."/>
        </authorList>
    </citation>
    <scope>NUCLEOTIDE SEQUENCE [LARGE SCALE GENOMIC DNA]</scope>
    <source>
        <strain evidence="11 12">E</strain>
    </source>
</reference>
<dbReference type="InterPro" id="IPR036864">
    <property type="entry name" value="Zn2-C6_fun-type_DNA-bd_sf"/>
</dbReference>
<comment type="subcellular location">
    <subcellularLocation>
        <location evidence="1">Nucleus</location>
    </subcellularLocation>
</comment>
<feature type="domain" description="RSE1/DDB1/CPSF1 C-terminal" evidence="8">
    <location>
        <begin position="1213"/>
        <end position="1310"/>
    </location>
</feature>
<evidence type="ECO:0000256" key="1">
    <source>
        <dbReference type="ARBA" id="ARBA00004123"/>
    </source>
</evidence>
<keyword evidence="12" id="KW-1185">Reference proteome</keyword>
<keyword evidence="4" id="KW-0508">mRNA splicing</keyword>
<dbReference type="Pfam" id="PF23726">
    <property type="entry name" value="Beta-prop_RSE1_2nd"/>
    <property type="match status" value="1"/>
</dbReference>
<dbReference type="FunCoup" id="A0A2J6TUT7">
    <property type="interactions" value="1313"/>
</dbReference>
<dbReference type="RefSeq" id="XP_024743684.1">
    <property type="nucleotide sequence ID" value="XM_024886321.1"/>
</dbReference>
<dbReference type="Gene3D" id="2.130.10.10">
    <property type="entry name" value="YVTN repeat-like/Quinoprotein amine dehydrogenase"/>
    <property type="match status" value="2"/>
</dbReference>
<proteinExistence type="inferred from homology"/>
<evidence type="ECO:0000256" key="4">
    <source>
        <dbReference type="ARBA" id="ARBA00023187"/>
    </source>
</evidence>
<dbReference type="InterPro" id="IPR015943">
    <property type="entry name" value="WD40/YVTN_repeat-like_dom_sf"/>
</dbReference>
<feature type="region of interest" description="Disordered" evidence="7">
    <location>
        <begin position="70"/>
        <end position="104"/>
    </location>
</feature>
<keyword evidence="3" id="KW-0747">Spliceosome</keyword>
<dbReference type="InterPro" id="IPR001138">
    <property type="entry name" value="Zn2Cys6_DnaBD"/>
</dbReference>
<evidence type="ECO:0000256" key="2">
    <source>
        <dbReference type="ARBA" id="ARBA00022664"/>
    </source>
</evidence>
<dbReference type="CDD" id="cd00067">
    <property type="entry name" value="GAL4"/>
    <property type="match status" value="1"/>
</dbReference>
<dbReference type="InterPro" id="IPR050358">
    <property type="entry name" value="RSE1/DDB1/CFT1"/>
</dbReference>
<evidence type="ECO:0000313" key="11">
    <source>
        <dbReference type="EMBL" id="PMD66780.1"/>
    </source>
</evidence>
<evidence type="ECO:0000259" key="10">
    <source>
        <dbReference type="Pfam" id="PF23726"/>
    </source>
</evidence>
<evidence type="ECO:0000259" key="9">
    <source>
        <dbReference type="Pfam" id="PF10433"/>
    </source>
</evidence>
<dbReference type="Pfam" id="PF03178">
    <property type="entry name" value="CPSF_A"/>
    <property type="match status" value="1"/>
</dbReference>
<evidence type="ECO:0000259" key="8">
    <source>
        <dbReference type="Pfam" id="PF03178"/>
    </source>
</evidence>
<dbReference type="InterPro" id="IPR018846">
    <property type="entry name" value="Beta-prop_RSE1/DDB1/CPSF1_1st"/>
</dbReference>
<dbReference type="GO" id="GO:0000981">
    <property type="term" value="F:DNA-binding transcription factor activity, RNA polymerase II-specific"/>
    <property type="evidence" value="ECO:0007669"/>
    <property type="project" value="InterPro"/>
</dbReference>
<dbReference type="STRING" id="1095630.A0A2J6TUT7"/>
<protein>
    <recommendedName>
        <fullName evidence="13">Zn(2)-C6 fungal-type domain-containing protein</fullName>
    </recommendedName>
</protein>
<feature type="domain" description="RSE1/DDB1/CPSF1 second beta-propeller" evidence="10">
    <location>
        <begin position="986"/>
        <end position="1114"/>
    </location>
</feature>
<dbReference type="InterPro" id="IPR004871">
    <property type="entry name" value="RSE1/DDB1/CPSF1_C"/>
</dbReference>
<dbReference type="GO" id="GO:0003676">
    <property type="term" value="F:nucleic acid binding"/>
    <property type="evidence" value="ECO:0007669"/>
    <property type="project" value="InterPro"/>
</dbReference>
<dbReference type="SUPFAM" id="SSF57701">
    <property type="entry name" value="Zn2/Cys6 DNA-binding domain"/>
    <property type="match status" value="1"/>
</dbReference>
<gene>
    <name evidence="11" type="ORF">K444DRAFT_659014</name>
</gene>
<dbReference type="GO" id="GO:0005681">
    <property type="term" value="C:spliceosomal complex"/>
    <property type="evidence" value="ECO:0007669"/>
    <property type="project" value="UniProtKB-KW"/>
</dbReference>
<sequence length="1311" mass="146548">MDSFDHTHDLQDYSTFFPEATYDLFGEYGLYCDLLDYPISGFGHGEAPSSPPETQGPIYRQILSVDQSPWGSGLPPVNDSGSAAPSAQENVVPTPQASNASDSASLKSSATLPFAKGYLKSKTAVLDEGDESPAIKRRKWQKHVVIFSTDQNKNVVPRRRKAFAPTRKKEVALNRLIGACVRCKLRKAACDFGLPCQQCLKRAGNTGLGHEICSRQSLMAVRFNNIDLYRSDDAPSFTVYPRIPHTEKTVYVSYPSCCGRSSTFFAVRIQDYQPHPVSEDIARVLVSWNYREREETVIPDGNSAFIFDSLPPLEELLYCRETRHHFCDSGPLSGLQKAFSEFAEDYSNKDRNLPLQSLLKKVIHMKLLLGLYRLCPIMKQTKDSVETEFASWAMQSQIQNLVMKEAVKLEAEVLSELERILHSSQSIGSQNPIAIWVCLWLLLLYYKSHLVFIWSVYGGRASVTGPIYSLGRHLYNAITSIYSALYKTTTPLTFDWRKEEISKMLGRDSELIKSFCNIKTEMFWLHAERDDLLEEDSLFKTLPPSAITQAIVGQFSGTKEQQIITVSGSCLTILRPDPSLGKVITLVSHDIFGVIRSIVSFRLAGSTKATDSGRIAVIEYVPAKNPFSRIHLETFGKSGVRRVIPGQYLAADPKGRACLIASVEKNKLVYVFNRNAQAELTISSPLEAHNHGVLVFSLVALDVGYANPVFAALETNYSESDQDASGQAYQEVEIQLVYYELDLGLNHIVRKWSEPVNQTSTLLFQIPGENDSPSSVLVCGEESVTYRHSNQEAFRVPIPRRRGATEDPQRKRTIVSGVMHKLKGSTGAFFFLLQTEDGDLFKVTLDMLEDSDGNLTREVKRIKIKYFDTIPVANSLCILKSGFLFVASEFGNHYFYRFEKLADNDDELEFTSDDFPTDPRAFYNPIYFYSRSLGNLALVESIDSINPLIDCKVANLMGEDAPQIYSGCGNGARSTFRMLKHGLEVHEIVASELPETPSAVWTTKLTSEDEYDAYIVLAFSNDTMVLSIGETVTQATDSGFLTSVETLAVQQTGDDSLIQVHPKGVRHIRNKLANEWMAPQHRSIIAAATNERQVAVALSSGEIVYFEMGSDGSLADKQCEEGIVGIHANHLRIFSIEQLRNNLIQKSLPLTYTPRQLVKHPDQPYFDIIESENNTLAPELRAQLLAHPNDVDGDAKVLPPKEFGYPRWRGRWASCISIVDPVGEEPRVLQIIDLKSNEAAVSASIVSFASQEGESFLIVGTGKDIVPNPRQFSGGYIYVYQFHRDGKGLEFMHKTKVEEQPMALQPFQGRK</sequence>
<evidence type="ECO:0000256" key="7">
    <source>
        <dbReference type="SAM" id="MobiDB-lite"/>
    </source>
</evidence>
<evidence type="ECO:0008006" key="13">
    <source>
        <dbReference type="Google" id="ProtNLM"/>
    </source>
</evidence>